<feature type="compositionally biased region" description="Basic and acidic residues" evidence="1">
    <location>
        <begin position="170"/>
        <end position="185"/>
    </location>
</feature>
<feature type="region of interest" description="Disordered" evidence="1">
    <location>
        <begin position="479"/>
        <end position="502"/>
    </location>
</feature>
<protein>
    <submittedName>
        <fullName evidence="2">Uncharacterized protein</fullName>
    </submittedName>
</protein>
<feature type="compositionally biased region" description="Basic and acidic residues" evidence="1">
    <location>
        <begin position="431"/>
        <end position="445"/>
    </location>
</feature>
<sequence>MLIGGKQPGVDEVVGVGRRDVDDVDGVRTAVLDESERVTAQLLVTDVHLVAGDEPEEFFPGHVERERHRMGHGKRNIRAAIGTCDGRFEDRGRVVVVHVRQPDVRRDDTLGLPGGARGVDEVGRMAQAIGARGEGTELVVAQSTRRRVGHAGDHVGISESDDVAATLGGRGRERGPTDVGEQDRGFGVVDDRREPLHRVLALERKIRRAATQHREQRHHHVDRPRQVERHDPLRTGAMGEEETRHAVDARVEFGVGHPFITGDHRDGVTTSCRLIGEEFSDGQRLEIVVGDVPVGLEGRLLGRGDQGDRTDGAVGVGDERTEDGGQPGQHRVREPGVDRRGPVLELDAHRLPGRQHPGDREVRGVGVVDPGDALRAFEIGERVVVEEVLQHEQRVEQRCVSGDSLHLAQTHVVVRHRRHTLVGDATDDVGDGPRRRQVDTRRDGVQEQTDGLLDADQFAGSPRDRRAEHHVRGARMVAGDDGERRGQHGVVGDPESIGGGVDRSGQLRGDLGEDLQWCGIRGVPPWIRRARARHEGGFCDIGQDVRPRSTRGGGIDLVQPPQIVGERCRPRRRARRVASGPGGVVEREQITQHEFARPAVEQQEVVGQQQSVGAVREVDDAEPDQWRRLEVERCGAVGVDDRTQARGRVVRGREVVDADVNRRIPGDDRDQRRLGLCVGVGVGVDGPETCSQLWVPVQQGRKRRAHGADVETVVDGERVLRDVGGVLVGAV</sequence>
<organism evidence="2 3">
    <name type="scientific">Williamsia phyllosphaerae</name>
    <dbReference type="NCBI Taxonomy" id="885042"/>
    <lineage>
        <taxon>Bacteria</taxon>
        <taxon>Bacillati</taxon>
        <taxon>Actinomycetota</taxon>
        <taxon>Actinomycetes</taxon>
        <taxon>Mycobacteriales</taxon>
        <taxon>Nocardiaceae</taxon>
        <taxon>Williamsia</taxon>
    </lineage>
</organism>
<accession>A0ABQ1UBB7</accession>
<evidence type="ECO:0000313" key="3">
    <source>
        <dbReference type="Proteomes" id="UP000632454"/>
    </source>
</evidence>
<feature type="region of interest" description="Disordered" evidence="1">
    <location>
        <begin position="166"/>
        <end position="185"/>
    </location>
</feature>
<proteinExistence type="predicted"/>
<comment type="caution">
    <text evidence="2">The sequence shown here is derived from an EMBL/GenBank/DDBJ whole genome shotgun (WGS) entry which is preliminary data.</text>
</comment>
<name>A0ABQ1UBB7_9NOCA</name>
<evidence type="ECO:0000256" key="1">
    <source>
        <dbReference type="SAM" id="MobiDB-lite"/>
    </source>
</evidence>
<reference evidence="3" key="1">
    <citation type="journal article" date="2019" name="Int. J. Syst. Evol. Microbiol.">
        <title>The Global Catalogue of Microorganisms (GCM) 10K type strain sequencing project: providing services to taxonomists for standard genome sequencing and annotation.</title>
        <authorList>
            <consortium name="The Broad Institute Genomics Platform"/>
            <consortium name="The Broad Institute Genome Sequencing Center for Infectious Disease"/>
            <person name="Wu L."/>
            <person name="Ma J."/>
        </authorList>
    </citation>
    <scope>NUCLEOTIDE SEQUENCE [LARGE SCALE GENOMIC DNA]</scope>
    <source>
        <strain evidence="3">CCM 7855</strain>
    </source>
</reference>
<feature type="compositionally biased region" description="Basic and acidic residues" evidence="1">
    <location>
        <begin position="300"/>
        <end position="323"/>
    </location>
</feature>
<keyword evidence="3" id="KW-1185">Reference proteome</keyword>
<gene>
    <name evidence="2" type="ORF">GCM10007298_07050</name>
</gene>
<dbReference type="EMBL" id="BMCS01000001">
    <property type="protein sequence ID" value="GGF13701.1"/>
    <property type="molecule type" value="Genomic_DNA"/>
</dbReference>
<feature type="region of interest" description="Disordered" evidence="1">
    <location>
        <begin position="300"/>
        <end position="336"/>
    </location>
</feature>
<dbReference type="Proteomes" id="UP000632454">
    <property type="component" value="Unassembled WGS sequence"/>
</dbReference>
<evidence type="ECO:0000313" key="2">
    <source>
        <dbReference type="EMBL" id="GGF13701.1"/>
    </source>
</evidence>
<feature type="region of interest" description="Disordered" evidence="1">
    <location>
        <begin position="424"/>
        <end position="448"/>
    </location>
</feature>